<dbReference type="AlphaFoldDB" id="A0A1I3PK99"/>
<keyword evidence="1" id="KW-0732">Signal</keyword>
<feature type="signal peptide" evidence="1">
    <location>
        <begin position="1"/>
        <end position="20"/>
    </location>
</feature>
<dbReference type="InterPro" id="IPR044934">
    <property type="entry name" value="Streptopain_sf"/>
</dbReference>
<dbReference type="Pfam" id="PF13734">
    <property type="entry name" value="Inhibitor_I69"/>
    <property type="match status" value="1"/>
</dbReference>
<sequence>MKQKMIFYGLLIFLIAGFSACEKNEDIEITDTQKKTLDTNEFIAELPLFVTETQAKEVGINFLNLSKYSSVVGQYNVQDIEEFLTVKNDMNEPILYVMNLVYNRGFVVLSASTVEKPILAYSYEGSFDVGNIESYDGLNDWAAMKFVRINYLLSNLGGVDSEIDSEVANQWVVLKPNLDVQIAREPGIYTFLDVITHSFGAAESATSNQGILDGSNGYTTSDFNFNTVADEHQESRVVYINGCSQSKLGSTATGPKSFGWGITTESAPETNCYELAARRTRKMRIKYRVRSGSYFATFPDYLYIDWIASGNNNGWYDYEDWNEVKHANYSGLYLYSQYIVSSLNAE</sequence>
<evidence type="ECO:0000313" key="3">
    <source>
        <dbReference type="EMBL" id="SFJ21945.1"/>
    </source>
</evidence>
<feature type="domain" description="Spi protease inhibitor" evidence="2">
    <location>
        <begin position="49"/>
        <end position="141"/>
    </location>
</feature>
<organism evidence="3 4">
    <name type="scientific">Myroides guanonis</name>
    <dbReference type="NCBI Taxonomy" id="1150112"/>
    <lineage>
        <taxon>Bacteria</taxon>
        <taxon>Pseudomonadati</taxon>
        <taxon>Bacteroidota</taxon>
        <taxon>Flavobacteriia</taxon>
        <taxon>Flavobacteriales</taxon>
        <taxon>Flavobacteriaceae</taxon>
        <taxon>Myroides</taxon>
    </lineage>
</organism>
<feature type="chain" id="PRO_5017221814" description="Spi protease inhibitor domain-containing protein" evidence="1">
    <location>
        <begin position="21"/>
        <end position="346"/>
    </location>
</feature>
<accession>A0A1I3PK99</accession>
<dbReference type="EMBL" id="FORU01000004">
    <property type="protein sequence ID" value="SFJ21945.1"/>
    <property type="molecule type" value="Genomic_DNA"/>
</dbReference>
<name>A0A1I3PK99_9FLAO</name>
<dbReference type="SUPFAM" id="SSF54001">
    <property type="entry name" value="Cysteine proteinases"/>
    <property type="match status" value="1"/>
</dbReference>
<dbReference type="InterPro" id="IPR025896">
    <property type="entry name" value="Spi_Prtas-inh"/>
</dbReference>
<dbReference type="InterPro" id="IPR038765">
    <property type="entry name" value="Papain-like_cys_pep_sf"/>
</dbReference>
<gene>
    <name evidence="3" type="ORF">SAMN04487893_104165</name>
</gene>
<reference evidence="4" key="1">
    <citation type="submission" date="2016-10" db="EMBL/GenBank/DDBJ databases">
        <authorList>
            <person name="Varghese N."/>
            <person name="Submissions S."/>
        </authorList>
    </citation>
    <scope>NUCLEOTIDE SEQUENCE [LARGE SCALE GENOMIC DNA]</scope>
    <source>
        <strain evidence="4">DSM 26542</strain>
    </source>
</reference>
<dbReference type="Gene3D" id="3.90.70.50">
    <property type="entry name" value="Peptidase C10, streptopain"/>
    <property type="match status" value="1"/>
</dbReference>
<protein>
    <recommendedName>
        <fullName evidence="2">Spi protease inhibitor domain-containing protein</fullName>
    </recommendedName>
</protein>
<evidence type="ECO:0000259" key="2">
    <source>
        <dbReference type="Pfam" id="PF13734"/>
    </source>
</evidence>
<proteinExistence type="predicted"/>
<dbReference type="PROSITE" id="PS51257">
    <property type="entry name" value="PROKAR_LIPOPROTEIN"/>
    <property type="match status" value="1"/>
</dbReference>
<evidence type="ECO:0000313" key="4">
    <source>
        <dbReference type="Proteomes" id="UP000243887"/>
    </source>
</evidence>
<dbReference type="RefSeq" id="WP_090678454.1">
    <property type="nucleotide sequence ID" value="NZ_FORU01000004.1"/>
</dbReference>
<dbReference type="Proteomes" id="UP000243887">
    <property type="component" value="Unassembled WGS sequence"/>
</dbReference>
<dbReference type="OrthoDB" id="2235251at2"/>
<keyword evidence="4" id="KW-1185">Reference proteome</keyword>
<evidence type="ECO:0000256" key="1">
    <source>
        <dbReference type="SAM" id="SignalP"/>
    </source>
</evidence>